<dbReference type="InterPro" id="IPR013976">
    <property type="entry name" value="HDOD"/>
</dbReference>
<dbReference type="OrthoDB" id="9804751at2"/>
<evidence type="ECO:0000313" key="2">
    <source>
        <dbReference type="EMBL" id="ADR32790.1"/>
    </source>
</evidence>
<dbReference type="AlphaFoldDB" id="E4TWV9"/>
<dbReference type="SUPFAM" id="SSF109604">
    <property type="entry name" value="HD-domain/PDEase-like"/>
    <property type="match status" value="1"/>
</dbReference>
<dbReference type="RefSeq" id="WP_013458987.1">
    <property type="nucleotide sequence ID" value="NC_014762.1"/>
</dbReference>
<dbReference type="KEGG" id="sku:Sulku_0122"/>
<dbReference type="Proteomes" id="UP000008721">
    <property type="component" value="Chromosome"/>
</dbReference>
<name>E4TWV9_SULKY</name>
<gene>
    <name evidence="2" type="ordered locus">Sulku_0122</name>
</gene>
<dbReference type="PANTHER" id="PTHR33525:SF4">
    <property type="entry name" value="CYCLIC DI-GMP PHOSPHODIESTERASE CDGJ"/>
    <property type="match status" value="1"/>
</dbReference>
<dbReference type="Gene3D" id="3.20.20.450">
    <property type="entry name" value="EAL domain"/>
    <property type="match status" value="1"/>
</dbReference>
<dbReference type="InterPro" id="IPR052340">
    <property type="entry name" value="RNase_Y/CdgJ"/>
</dbReference>
<protein>
    <submittedName>
        <fullName evidence="2">Diguanylate phosphodiesterase</fullName>
    </submittedName>
</protein>
<dbReference type="PANTHER" id="PTHR33525">
    <property type="match status" value="1"/>
</dbReference>
<accession>E4TWV9</accession>
<evidence type="ECO:0000313" key="3">
    <source>
        <dbReference type="Proteomes" id="UP000008721"/>
    </source>
</evidence>
<dbReference type="InterPro" id="IPR014408">
    <property type="entry name" value="dGMP_Pdiesterase_EAL/HD-GYP"/>
</dbReference>
<reference evidence="2 3" key="1">
    <citation type="journal article" date="2012" name="Stand. Genomic Sci.">
        <title>Complete genome sequence of the sulfur compounds oxidizing chemolithoautotroph Sulfuricurvum kujiense type strain (YK-1(T)).</title>
        <authorList>
            <person name="Han C."/>
            <person name="Kotsyurbenko O."/>
            <person name="Chertkov O."/>
            <person name="Held B."/>
            <person name="Lapidus A."/>
            <person name="Nolan M."/>
            <person name="Lucas S."/>
            <person name="Hammon N."/>
            <person name="Deshpande S."/>
            <person name="Cheng J.F."/>
            <person name="Tapia R."/>
            <person name="Goodwin L.A."/>
            <person name="Pitluck S."/>
            <person name="Liolios K."/>
            <person name="Pagani I."/>
            <person name="Ivanova N."/>
            <person name="Mavromatis K."/>
            <person name="Mikhailova N."/>
            <person name="Pati A."/>
            <person name="Chen A."/>
            <person name="Palaniappan K."/>
            <person name="Land M."/>
            <person name="Hauser L."/>
            <person name="Chang Y.J."/>
            <person name="Jeffries C.D."/>
            <person name="Brambilla E.M."/>
            <person name="Rohde M."/>
            <person name="Spring S."/>
            <person name="Sikorski J."/>
            <person name="Goker M."/>
            <person name="Woyke T."/>
            <person name="Bristow J."/>
            <person name="Eisen J.A."/>
            <person name="Markowitz V."/>
            <person name="Hugenholtz P."/>
            <person name="Kyrpides N.C."/>
            <person name="Klenk H.P."/>
            <person name="Detter J.C."/>
        </authorList>
    </citation>
    <scope>NUCLEOTIDE SEQUENCE [LARGE SCALE GENOMIC DNA]</scope>
    <source>
        <strain evidence="3">ATCC BAA-921 / DSM 16994 / JCM 11577 / YK-1</strain>
    </source>
</reference>
<dbReference type="EMBL" id="CP002355">
    <property type="protein sequence ID" value="ADR32790.1"/>
    <property type="molecule type" value="Genomic_DNA"/>
</dbReference>
<dbReference type="eggNOG" id="COG3434">
    <property type="taxonomic scope" value="Bacteria"/>
</dbReference>
<dbReference type="Pfam" id="PF08668">
    <property type="entry name" value="HDOD"/>
    <property type="match status" value="1"/>
</dbReference>
<dbReference type="InterPro" id="IPR035919">
    <property type="entry name" value="EAL_sf"/>
</dbReference>
<evidence type="ECO:0000259" key="1">
    <source>
        <dbReference type="PROSITE" id="PS51833"/>
    </source>
</evidence>
<dbReference type="HOGENOM" id="CLU_044951_2_0_7"/>
<feature type="domain" description="HDOD" evidence="1">
    <location>
        <begin position="195"/>
        <end position="386"/>
    </location>
</feature>
<keyword evidence="3" id="KW-1185">Reference proteome</keyword>
<dbReference type="PIRSF" id="PIRSF003180">
    <property type="entry name" value="DiGMPpdiest_YuxH"/>
    <property type="match status" value="1"/>
</dbReference>
<dbReference type="PROSITE" id="PS51833">
    <property type="entry name" value="HDOD"/>
    <property type="match status" value="1"/>
</dbReference>
<dbReference type="Gene3D" id="1.10.3210.10">
    <property type="entry name" value="Hypothetical protein af1432"/>
    <property type="match status" value="1"/>
</dbReference>
<sequence length="406" mass="46175">MGSSYIGRQPIVNERGALFAYDLFSSAQSASEHATETLVNDLQSSFGIDKIIGKRLGFIRADHQFIFHELFGLLPKESIVYAVLEESVVDKELCDSLEKLRGQGYRFALNDFAYTPENIEKFSPLFPYLEYVKIDIPRSPRIKREDVEQLKQQELTVIGAKIESHDIHAQCVAKGFSYFQGYFISKPKVLENPSFSLDQTAVIQLWNMLQSDADINALVKAFELNHMVSLKLIRFVNSAVFALRNPVSSVRHVLTLMGREPLARWIMLLMFSEAKESDQNNIPLMLMVVNRTELMTQLLTLIKPNATESQQATAYFVGMLSLIHLLFNIPHREALKKLNVTPEIERALFEGDGFYGELLTTVRSIEMLDTEGIDKFLEKHSLEREVLEPLIASAMEKVNQFDEAMG</sequence>
<proteinExistence type="predicted"/>
<organism evidence="2 3">
    <name type="scientific">Sulfuricurvum kujiense (strain ATCC BAA-921 / DSM 16994 / JCM 11577 / YK-1)</name>
    <dbReference type="NCBI Taxonomy" id="709032"/>
    <lineage>
        <taxon>Bacteria</taxon>
        <taxon>Pseudomonadati</taxon>
        <taxon>Campylobacterota</taxon>
        <taxon>Epsilonproteobacteria</taxon>
        <taxon>Campylobacterales</taxon>
        <taxon>Sulfurimonadaceae</taxon>
        <taxon>Sulfuricurvum</taxon>
    </lineage>
</organism>
<dbReference type="SUPFAM" id="SSF141868">
    <property type="entry name" value="EAL domain-like"/>
    <property type="match status" value="1"/>
</dbReference>
<dbReference type="STRING" id="709032.Sulku_0122"/>